<feature type="region of interest" description="Disordered" evidence="1">
    <location>
        <begin position="363"/>
        <end position="408"/>
    </location>
</feature>
<feature type="compositionally biased region" description="Basic and acidic residues" evidence="1">
    <location>
        <begin position="393"/>
        <end position="408"/>
    </location>
</feature>
<proteinExistence type="predicted"/>
<evidence type="ECO:0000313" key="2">
    <source>
        <dbReference type="EMBL" id="RON17953.1"/>
    </source>
</evidence>
<organism evidence="2 3">
    <name type="scientific">Pseudomonas brassicacearum</name>
    <dbReference type="NCBI Taxonomy" id="930166"/>
    <lineage>
        <taxon>Bacteria</taxon>
        <taxon>Pseudomonadati</taxon>
        <taxon>Pseudomonadota</taxon>
        <taxon>Gammaproteobacteria</taxon>
        <taxon>Pseudomonadales</taxon>
        <taxon>Pseudomonadaceae</taxon>
        <taxon>Pseudomonas</taxon>
    </lineage>
</organism>
<name>A0A423HXP5_9PSED</name>
<dbReference type="Proteomes" id="UP000285636">
    <property type="component" value="Unassembled WGS sequence"/>
</dbReference>
<evidence type="ECO:0000256" key="1">
    <source>
        <dbReference type="SAM" id="MobiDB-lite"/>
    </source>
</evidence>
<dbReference type="EMBL" id="MOBK01000009">
    <property type="protein sequence ID" value="RON17953.1"/>
    <property type="molecule type" value="Genomic_DNA"/>
</dbReference>
<dbReference type="AlphaFoldDB" id="A0A423HXP5"/>
<evidence type="ECO:0000313" key="3">
    <source>
        <dbReference type="Proteomes" id="UP000285636"/>
    </source>
</evidence>
<dbReference type="RefSeq" id="WP_123435229.1">
    <property type="nucleotide sequence ID" value="NZ_MOBK01000009.1"/>
</dbReference>
<protein>
    <submittedName>
        <fullName evidence="2">Uncharacterized protein</fullName>
    </submittedName>
</protein>
<sequence length="408" mass="42324">MAEGLGGLLDFAQTPMGMGLLSAAFGGLATAGRGGPINTLGAAGLSGIAGYSAAGANALKQQKADMLRRQAQTIPTLYGQDADGNATFDWKSAAALGVDPENIAKYAQLPNAGKSKVARTVDVPGEGGNKQTMQYDEYGQPVGQAINSYVAPQLVDTGATKQFAVPTAGQSFNVTMSPAEQAANARGWANVGVKQQQNGIMQETNAINKQGQRTQVVQDGAGNFMLIDKGTGAITPATTQAGGKIQGGSLAESLVKNQQNAQKLNPLIDQALAILPSATASGIGDWRDTANRFIGKTTPSAQAAAKLAAIGGNMLMMMPRMEGPQSDRDVENYKQMVGKVGDPTVPAEERAAALSALKEIIGRYSGQPQQQPVQPPASAPIVAAPAAGPFTDPNKEARYQEFKRRQGQ</sequence>
<feature type="compositionally biased region" description="Low complexity" evidence="1">
    <location>
        <begin position="379"/>
        <end position="389"/>
    </location>
</feature>
<reference evidence="2 3" key="1">
    <citation type="submission" date="2016-10" db="EMBL/GenBank/DDBJ databases">
        <title>Comparative genome analysis of multiple Pseudomonas spp. focuses on biocontrol and plant growth promoting traits.</title>
        <authorList>
            <person name="Tao X.-Y."/>
            <person name="Taylor C.G."/>
        </authorList>
    </citation>
    <scope>NUCLEOTIDE SEQUENCE [LARGE SCALE GENOMIC DNA]</scope>
    <source>
        <strain evidence="2 3">38D7</strain>
    </source>
</reference>
<gene>
    <name evidence="2" type="ORF">BK660_21940</name>
</gene>
<comment type="caution">
    <text evidence="2">The sequence shown here is derived from an EMBL/GenBank/DDBJ whole genome shotgun (WGS) entry which is preliminary data.</text>
</comment>
<accession>A0A423HXP5</accession>